<protein>
    <submittedName>
        <fullName evidence="1">Uncharacterized protein</fullName>
    </submittedName>
</protein>
<dbReference type="EMBL" id="JANRHJ010000009">
    <property type="protein sequence ID" value="MCR8874092.1"/>
    <property type="molecule type" value="Genomic_DNA"/>
</dbReference>
<dbReference type="AlphaFoldDB" id="A0AAW5N180"/>
<keyword evidence="2" id="KW-1185">Reference proteome</keyword>
<evidence type="ECO:0000313" key="2">
    <source>
        <dbReference type="Proteomes" id="UP001204579"/>
    </source>
</evidence>
<name>A0AAW5N180_9BACT</name>
<evidence type="ECO:0000313" key="1">
    <source>
        <dbReference type="EMBL" id="MCR8874092.1"/>
    </source>
</evidence>
<reference evidence="1 2" key="1">
    <citation type="submission" date="2022-08" db="EMBL/GenBank/DDBJ databases">
        <authorList>
            <person name="Zeman M."/>
            <person name="Kubasova T."/>
        </authorList>
    </citation>
    <scope>NUCLEOTIDE SEQUENCE [LARGE SCALE GENOMIC DNA]</scope>
    <source>
        <strain evidence="1 2">ET62</strain>
    </source>
</reference>
<dbReference type="Proteomes" id="UP001204579">
    <property type="component" value="Unassembled WGS sequence"/>
</dbReference>
<comment type="caution">
    <text evidence="1">The sequence shown here is derived from an EMBL/GenBank/DDBJ whole genome shotgun (WGS) entry which is preliminary data.</text>
</comment>
<proteinExistence type="predicted"/>
<dbReference type="GeneID" id="82444552"/>
<organism evidence="1 2">
    <name type="scientific">Phocaeicola barnesiae</name>
    <dbReference type="NCBI Taxonomy" id="376804"/>
    <lineage>
        <taxon>Bacteria</taxon>
        <taxon>Pseudomonadati</taxon>
        <taxon>Bacteroidota</taxon>
        <taxon>Bacteroidia</taxon>
        <taxon>Bacteroidales</taxon>
        <taxon>Bacteroidaceae</taxon>
        <taxon>Phocaeicola</taxon>
    </lineage>
</organism>
<accession>A0AAW5N180</accession>
<sequence length="144" mass="16118">MAELKISLRRIAEDGFTKNDEILADTSKVLHPQMGFELMSDIKKNLLTIVAQVGFTTPEKEIAAFLRFRFTLEVISLSSLEYVSNPEKGTHDYKFPQGFLEAVLTDVYATARVLLAQKLVGTRLEGAYLPFGGASELIKLTKKY</sequence>
<dbReference type="RefSeq" id="WP_018712140.1">
    <property type="nucleotide sequence ID" value="NZ_DEQE01000027.1"/>
</dbReference>
<gene>
    <name evidence="1" type="ORF">NW209_08720</name>
</gene>